<reference evidence="2 3" key="1">
    <citation type="submission" date="2018-02" db="EMBL/GenBank/DDBJ databases">
        <title>The genomes of Aspergillus section Nigri reveals drivers in fungal speciation.</title>
        <authorList>
            <consortium name="DOE Joint Genome Institute"/>
            <person name="Vesth T.C."/>
            <person name="Nybo J."/>
            <person name="Theobald S."/>
            <person name="Brandl J."/>
            <person name="Frisvad J.C."/>
            <person name="Nielsen K.F."/>
            <person name="Lyhne E.K."/>
            <person name="Kogle M.E."/>
            <person name="Kuo A."/>
            <person name="Riley R."/>
            <person name="Clum A."/>
            <person name="Nolan M."/>
            <person name="Lipzen A."/>
            <person name="Salamov A."/>
            <person name="Henrissat B."/>
            <person name="Wiebenga A."/>
            <person name="De vries R.P."/>
            <person name="Grigoriev I.V."/>
            <person name="Mortensen U.H."/>
            <person name="Andersen M.R."/>
            <person name="Baker S.E."/>
        </authorList>
    </citation>
    <scope>NUCLEOTIDE SEQUENCE [LARGE SCALE GENOMIC DNA]</scope>
    <source>
        <strain evidence="2 3">CBS 313.89</strain>
    </source>
</reference>
<name>A0A8G1VSU4_9EURO</name>
<dbReference type="VEuPathDB" id="FungiDB:BO72DRAFT_312107"/>
<feature type="compositionally biased region" description="Basic residues" evidence="1">
    <location>
        <begin position="312"/>
        <end position="325"/>
    </location>
</feature>
<dbReference type="Proteomes" id="UP000249789">
    <property type="component" value="Unassembled WGS sequence"/>
</dbReference>
<evidence type="ECO:0000256" key="1">
    <source>
        <dbReference type="SAM" id="MobiDB-lite"/>
    </source>
</evidence>
<evidence type="ECO:0000313" key="2">
    <source>
        <dbReference type="EMBL" id="RAK71625.1"/>
    </source>
</evidence>
<organism evidence="2 3">
    <name type="scientific">Aspergillus fijiensis CBS 313.89</name>
    <dbReference type="NCBI Taxonomy" id="1448319"/>
    <lineage>
        <taxon>Eukaryota</taxon>
        <taxon>Fungi</taxon>
        <taxon>Dikarya</taxon>
        <taxon>Ascomycota</taxon>
        <taxon>Pezizomycotina</taxon>
        <taxon>Eurotiomycetes</taxon>
        <taxon>Eurotiomycetidae</taxon>
        <taxon>Eurotiales</taxon>
        <taxon>Aspergillaceae</taxon>
        <taxon>Aspergillus</taxon>
    </lineage>
</organism>
<keyword evidence="3" id="KW-1185">Reference proteome</keyword>
<proteinExistence type="predicted"/>
<dbReference type="RefSeq" id="XP_040795637.1">
    <property type="nucleotide sequence ID" value="XM_040940515.1"/>
</dbReference>
<gene>
    <name evidence="2" type="ORF">BO72DRAFT_312107</name>
</gene>
<evidence type="ECO:0000313" key="3">
    <source>
        <dbReference type="Proteomes" id="UP000249789"/>
    </source>
</evidence>
<protein>
    <submittedName>
        <fullName evidence="2">Uncharacterized protein</fullName>
    </submittedName>
</protein>
<feature type="compositionally biased region" description="Polar residues" evidence="1">
    <location>
        <begin position="153"/>
        <end position="181"/>
    </location>
</feature>
<dbReference type="GeneID" id="63857848"/>
<accession>A0A8G1VSU4</accession>
<feature type="region of interest" description="Disordered" evidence="1">
    <location>
        <begin position="270"/>
        <end position="331"/>
    </location>
</feature>
<feature type="compositionally biased region" description="Basic and acidic residues" evidence="1">
    <location>
        <begin position="203"/>
        <end position="213"/>
    </location>
</feature>
<feature type="compositionally biased region" description="Basic and acidic residues" evidence="1">
    <location>
        <begin position="138"/>
        <end position="149"/>
    </location>
</feature>
<feature type="region of interest" description="Disordered" evidence="1">
    <location>
        <begin position="138"/>
        <end position="237"/>
    </location>
</feature>
<dbReference type="EMBL" id="KZ824714">
    <property type="protein sequence ID" value="RAK71625.1"/>
    <property type="molecule type" value="Genomic_DNA"/>
</dbReference>
<sequence>MARRSITSSTSSDVTYNVMKAGLDQGALKPGNIDRDFTKFLDLKSAHQRKFLESLRDHVHFRGFEWGELLNSEATRRTCAEIFVDSVGRTYWGTEDNRRKYLMEDSFNDPNALCIYPDRREEIIRTIMILIERKAKSALKPRTDKEPSKVRPSLSSNDNTGFTPLDTSTNMASHMTSSSKRVMTPAPHVAVQVERKPKRKSKSFSDEEYRETDSAVDDTDDVQEHTPSMARQVRRSLTTRIRPFKSIMTSQECDIDSDSDPMMVDWQTKWSDPAKTKQERSRPVKIEPTPPANSFDIEKPDYSPIKMEPPASRKKRKSKSKKHSLIRQESPEVMMNLDEPVADDTFTITTVTPGVEANPDDPEDPVYFLVTATSQPGMGSVWVPYRDFRSAEEFMRCLRQECRLDNWSPSRQLSHDVSGHSPTTMKPVVVAASVKFDWTDFEIRVRQHHDQDWAMVQQELQKSMEGRTQLLESGSLTSAFKIRVLLHVVEEDMLLADPRDH</sequence>
<feature type="compositionally biased region" description="Basic and acidic residues" evidence="1">
    <location>
        <begin position="272"/>
        <end position="285"/>
    </location>
</feature>
<dbReference type="AlphaFoldDB" id="A0A8G1VSU4"/>
<dbReference type="OrthoDB" id="5425806at2759"/>